<dbReference type="EMBL" id="MU154627">
    <property type="protein sequence ID" value="KAF9491079.1"/>
    <property type="molecule type" value="Genomic_DNA"/>
</dbReference>
<evidence type="ECO:0000313" key="2">
    <source>
        <dbReference type="Proteomes" id="UP000807025"/>
    </source>
</evidence>
<protein>
    <submittedName>
        <fullName evidence="1">Uncharacterized protein</fullName>
    </submittedName>
</protein>
<proteinExistence type="predicted"/>
<gene>
    <name evidence="1" type="ORF">BDN71DRAFT_1592493</name>
</gene>
<dbReference type="Proteomes" id="UP000807025">
    <property type="component" value="Unassembled WGS sequence"/>
</dbReference>
<organism evidence="1 2">
    <name type="scientific">Pleurotus eryngii</name>
    <name type="common">Boletus of the steppes</name>
    <dbReference type="NCBI Taxonomy" id="5323"/>
    <lineage>
        <taxon>Eukaryota</taxon>
        <taxon>Fungi</taxon>
        <taxon>Dikarya</taxon>
        <taxon>Basidiomycota</taxon>
        <taxon>Agaricomycotina</taxon>
        <taxon>Agaricomycetes</taxon>
        <taxon>Agaricomycetidae</taxon>
        <taxon>Agaricales</taxon>
        <taxon>Pleurotineae</taxon>
        <taxon>Pleurotaceae</taxon>
        <taxon>Pleurotus</taxon>
    </lineage>
</organism>
<sequence>MGFFYLDPSKKSKPLDRKTLDELVDVMLEYAHLFVKHAHLAGSLPNLLQIHQQASDQTNGPPSLLTSPNMAPTSKYLAERKAFLDFCDSYCKCDTPVKAIVAAMAATSAIQIFFFHDLEVLNEDDRAPERAAQYGITMPCPTAHAPTISDSLIIPHALGTIIEYESTPNVTKKATIVDIGSSKGHGGWVELQYEDGHTEKLMKEEIFGILYDATIVHEPSEQ</sequence>
<reference evidence="1" key="1">
    <citation type="submission" date="2020-11" db="EMBL/GenBank/DDBJ databases">
        <authorList>
            <consortium name="DOE Joint Genome Institute"/>
            <person name="Ahrendt S."/>
            <person name="Riley R."/>
            <person name="Andreopoulos W."/>
            <person name="Labutti K."/>
            <person name="Pangilinan J."/>
            <person name="Ruiz-Duenas F.J."/>
            <person name="Barrasa J.M."/>
            <person name="Sanchez-Garcia M."/>
            <person name="Camarero S."/>
            <person name="Miyauchi S."/>
            <person name="Serrano A."/>
            <person name="Linde D."/>
            <person name="Babiker R."/>
            <person name="Drula E."/>
            <person name="Ayuso-Fernandez I."/>
            <person name="Pacheco R."/>
            <person name="Padilla G."/>
            <person name="Ferreira P."/>
            <person name="Barriuso J."/>
            <person name="Kellner H."/>
            <person name="Castanera R."/>
            <person name="Alfaro M."/>
            <person name="Ramirez L."/>
            <person name="Pisabarro A.G."/>
            <person name="Kuo A."/>
            <person name="Tritt A."/>
            <person name="Lipzen A."/>
            <person name="He G."/>
            <person name="Yan M."/>
            <person name="Ng V."/>
            <person name="Cullen D."/>
            <person name="Martin F."/>
            <person name="Rosso M.-N."/>
            <person name="Henrissat B."/>
            <person name="Hibbett D."/>
            <person name="Martinez A.T."/>
            <person name="Grigoriev I.V."/>
        </authorList>
    </citation>
    <scope>NUCLEOTIDE SEQUENCE</scope>
    <source>
        <strain evidence="1">ATCC 90797</strain>
    </source>
</reference>
<accession>A0A9P6DBU2</accession>
<comment type="caution">
    <text evidence="1">The sequence shown here is derived from an EMBL/GenBank/DDBJ whole genome shotgun (WGS) entry which is preliminary data.</text>
</comment>
<name>A0A9P6DBU2_PLEER</name>
<dbReference type="AlphaFoldDB" id="A0A9P6DBU2"/>
<keyword evidence="2" id="KW-1185">Reference proteome</keyword>
<evidence type="ECO:0000313" key="1">
    <source>
        <dbReference type="EMBL" id="KAF9491079.1"/>
    </source>
</evidence>